<evidence type="ECO:0000313" key="1">
    <source>
        <dbReference type="EMBL" id="KAJ1151137.1"/>
    </source>
</evidence>
<comment type="caution">
    <text evidence="1">The sequence shown here is derived from an EMBL/GenBank/DDBJ whole genome shotgun (WGS) entry which is preliminary data.</text>
</comment>
<gene>
    <name evidence="1" type="ORF">NDU88_003924</name>
</gene>
<reference evidence="1" key="1">
    <citation type="journal article" date="2022" name="bioRxiv">
        <title>Sequencing and chromosome-scale assembly of the giantPleurodeles waltlgenome.</title>
        <authorList>
            <person name="Brown T."/>
            <person name="Elewa A."/>
            <person name="Iarovenko S."/>
            <person name="Subramanian E."/>
            <person name="Araus A.J."/>
            <person name="Petzold A."/>
            <person name="Susuki M."/>
            <person name="Suzuki K.-i.T."/>
            <person name="Hayashi T."/>
            <person name="Toyoda A."/>
            <person name="Oliveira C."/>
            <person name="Osipova E."/>
            <person name="Leigh N.D."/>
            <person name="Simon A."/>
            <person name="Yun M.H."/>
        </authorList>
    </citation>
    <scope>NUCLEOTIDE SEQUENCE</scope>
    <source>
        <strain evidence="1">20211129_DDA</strain>
        <tissue evidence="1">Liver</tissue>
    </source>
</reference>
<evidence type="ECO:0000313" key="2">
    <source>
        <dbReference type="Proteomes" id="UP001066276"/>
    </source>
</evidence>
<dbReference type="AlphaFoldDB" id="A0AAV7REI2"/>
<organism evidence="1 2">
    <name type="scientific">Pleurodeles waltl</name>
    <name type="common">Iberian ribbed newt</name>
    <dbReference type="NCBI Taxonomy" id="8319"/>
    <lineage>
        <taxon>Eukaryota</taxon>
        <taxon>Metazoa</taxon>
        <taxon>Chordata</taxon>
        <taxon>Craniata</taxon>
        <taxon>Vertebrata</taxon>
        <taxon>Euteleostomi</taxon>
        <taxon>Amphibia</taxon>
        <taxon>Batrachia</taxon>
        <taxon>Caudata</taxon>
        <taxon>Salamandroidea</taxon>
        <taxon>Salamandridae</taxon>
        <taxon>Pleurodelinae</taxon>
        <taxon>Pleurodeles</taxon>
    </lineage>
</organism>
<dbReference type="Proteomes" id="UP001066276">
    <property type="component" value="Chromosome 5"/>
</dbReference>
<keyword evidence="2" id="KW-1185">Reference proteome</keyword>
<protein>
    <submittedName>
        <fullName evidence="1">Uncharacterized protein</fullName>
    </submittedName>
</protein>
<sequence>MRPAPEAGESVIGDAIYVSRSNREGTRVRSTYLFNCRRLEKHLPLRLRSRMWIKPGTRGINKTREKNVLSNHSIGCQATTTSMVGAIRERRGT</sequence>
<name>A0AAV7REI2_PLEWA</name>
<dbReference type="EMBL" id="JANPWB010000009">
    <property type="protein sequence ID" value="KAJ1151137.1"/>
    <property type="molecule type" value="Genomic_DNA"/>
</dbReference>
<accession>A0AAV7REI2</accession>
<proteinExistence type="predicted"/>